<keyword evidence="1" id="KW-0238">DNA-binding</keyword>
<dbReference type="InterPro" id="IPR011010">
    <property type="entry name" value="DNA_brk_join_enz"/>
</dbReference>
<dbReference type="InterPro" id="IPR053876">
    <property type="entry name" value="Phage_int_M"/>
</dbReference>
<organism evidence="4 5">
    <name type="scientific">Lonsdalea populi</name>
    <dbReference type="NCBI Taxonomy" id="1172565"/>
    <lineage>
        <taxon>Bacteria</taxon>
        <taxon>Pseudomonadati</taxon>
        <taxon>Pseudomonadota</taxon>
        <taxon>Gammaproteobacteria</taxon>
        <taxon>Enterobacterales</taxon>
        <taxon>Pectobacteriaceae</taxon>
        <taxon>Lonsdalea</taxon>
    </lineage>
</organism>
<feature type="region of interest" description="Disordered" evidence="2">
    <location>
        <begin position="198"/>
        <end position="218"/>
    </location>
</feature>
<keyword evidence="5" id="KW-1185">Reference proteome</keyword>
<evidence type="ECO:0000259" key="3">
    <source>
        <dbReference type="Pfam" id="PF22022"/>
    </source>
</evidence>
<accession>A0ABX9ER90</accession>
<evidence type="ECO:0000313" key="5">
    <source>
        <dbReference type="Proteomes" id="UP000250186"/>
    </source>
</evidence>
<dbReference type="Gene3D" id="1.10.150.130">
    <property type="match status" value="1"/>
</dbReference>
<dbReference type="Pfam" id="PF22022">
    <property type="entry name" value="Phage_int_M"/>
    <property type="match status" value="1"/>
</dbReference>
<name>A0ABX9ER90_9GAMM</name>
<dbReference type="SUPFAM" id="SSF56349">
    <property type="entry name" value="DNA breaking-rejoining enzymes"/>
    <property type="match status" value="1"/>
</dbReference>
<protein>
    <recommendedName>
        <fullName evidence="3">Phage integrase central domain-containing protein</fullName>
    </recommendedName>
</protein>
<dbReference type="Proteomes" id="UP000250186">
    <property type="component" value="Unassembled WGS sequence"/>
</dbReference>
<proteinExistence type="predicted"/>
<dbReference type="RefSeq" id="WP_176222554.1">
    <property type="nucleotide sequence ID" value="NZ_CP065534.1"/>
</dbReference>
<dbReference type="InterPro" id="IPR010998">
    <property type="entry name" value="Integrase_recombinase_N"/>
</dbReference>
<dbReference type="EMBL" id="LUSW01000030">
    <property type="protein sequence ID" value="RAT32288.1"/>
    <property type="molecule type" value="Genomic_DNA"/>
</dbReference>
<feature type="domain" description="Phage integrase central" evidence="3">
    <location>
        <begin position="103"/>
        <end position="177"/>
    </location>
</feature>
<evidence type="ECO:0000256" key="2">
    <source>
        <dbReference type="SAM" id="MobiDB-lite"/>
    </source>
</evidence>
<reference evidence="4 5" key="1">
    <citation type="submission" date="2016-02" db="EMBL/GenBank/DDBJ databases">
        <title>Species-wide whole genome sequencing reveals diversity, host range in Lonsdalea quercina.</title>
        <authorList>
            <person name="Li Y."/>
        </authorList>
    </citation>
    <scope>NUCLEOTIDE SEQUENCE [LARGE SCALE GENOMIC DNA]</scope>
    <source>
        <strain evidence="4 5">CFCC 12721</strain>
    </source>
</reference>
<sequence>MDISTFIERYISLATCKLTQAKAGSALQTLCEMACLELQELTQIRNEGLCPATELRKKAKTDLRKPETANPALISQRLVEIYLSERIKDRNSTEGKIIPGARKKKGQMEVRRILQHDAVAIIGDKIAAEVTRKEIIDLVNIVLARGANVQAGHLLRELSSAYEFAIGSGRLDENFANSAPLAKSSLRQIKIKLTCGRGTRVPNEKEPAKFSRWLPGPH</sequence>
<evidence type="ECO:0000313" key="4">
    <source>
        <dbReference type="EMBL" id="RAT32288.1"/>
    </source>
</evidence>
<dbReference type="GeneID" id="61121342"/>
<evidence type="ECO:0000256" key="1">
    <source>
        <dbReference type="ARBA" id="ARBA00023125"/>
    </source>
</evidence>
<comment type="caution">
    <text evidence="4">The sequence shown here is derived from an EMBL/GenBank/DDBJ whole genome shotgun (WGS) entry which is preliminary data.</text>
</comment>
<gene>
    <name evidence="4" type="ORF">AU492_12870</name>
</gene>